<gene>
    <name evidence="2" type="ORF">PAPOLLO_LOCUS11588</name>
</gene>
<keyword evidence="3" id="KW-1185">Reference proteome</keyword>
<dbReference type="EMBL" id="CAJQZP010000850">
    <property type="protein sequence ID" value="CAG4988219.1"/>
    <property type="molecule type" value="Genomic_DNA"/>
</dbReference>
<name>A0A8S3WXG1_PARAO</name>
<proteinExistence type="predicted"/>
<dbReference type="AlphaFoldDB" id="A0A8S3WXG1"/>
<feature type="region of interest" description="Disordered" evidence="1">
    <location>
        <begin position="50"/>
        <end position="73"/>
    </location>
</feature>
<organism evidence="2 3">
    <name type="scientific">Parnassius apollo</name>
    <name type="common">Apollo butterfly</name>
    <name type="synonym">Papilio apollo</name>
    <dbReference type="NCBI Taxonomy" id="110799"/>
    <lineage>
        <taxon>Eukaryota</taxon>
        <taxon>Metazoa</taxon>
        <taxon>Ecdysozoa</taxon>
        <taxon>Arthropoda</taxon>
        <taxon>Hexapoda</taxon>
        <taxon>Insecta</taxon>
        <taxon>Pterygota</taxon>
        <taxon>Neoptera</taxon>
        <taxon>Endopterygota</taxon>
        <taxon>Lepidoptera</taxon>
        <taxon>Glossata</taxon>
        <taxon>Ditrysia</taxon>
        <taxon>Papilionoidea</taxon>
        <taxon>Papilionidae</taxon>
        <taxon>Parnassiinae</taxon>
        <taxon>Parnassini</taxon>
        <taxon>Parnassius</taxon>
        <taxon>Parnassius</taxon>
    </lineage>
</organism>
<sequence>MIAGVSQKTSFVNLSMTCIQRAAARSSPLSIPDVDARGLITAAAWKKKQRKRRRRARGLAEIYGGAAPPGAAP</sequence>
<comment type="caution">
    <text evidence="2">The sequence shown here is derived from an EMBL/GenBank/DDBJ whole genome shotgun (WGS) entry which is preliminary data.</text>
</comment>
<accession>A0A8S3WXG1</accession>
<protein>
    <submittedName>
        <fullName evidence="2">(apollo) hypothetical protein</fullName>
    </submittedName>
</protein>
<evidence type="ECO:0000313" key="3">
    <source>
        <dbReference type="Proteomes" id="UP000691718"/>
    </source>
</evidence>
<dbReference type="Proteomes" id="UP000691718">
    <property type="component" value="Unassembled WGS sequence"/>
</dbReference>
<evidence type="ECO:0000313" key="2">
    <source>
        <dbReference type="EMBL" id="CAG4988219.1"/>
    </source>
</evidence>
<reference evidence="2" key="1">
    <citation type="submission" date="2021-04" db="EMBL/GenBank/DDBJ databases">
        <authorList>
            <person name="Tunstrom K."/>
        </authorList>
    </citation>
    <scope>NUCLEOTIDE SEQUENCE</scope>
</reference>
<evidence type="ECO:0000256" key="1">
    <source>
        <dbReference type="SAM" id="MobiDB-lite"/>
    </source>
</evidence>
<feature type="compositionally biased region" description="Low complexity" evidence="1">
    <location>
        <begin position="64"/>
        <end position="73"/>
    </location>
</feature>